<dbReference type="AlphaFoldDB" id="A0A815BUJ6"/>
<sequence length="107" mass="12735">KRLCIWTYKSLQLLHELTGVTSTCFAIYRTNYLFYTQLNSLFISDIFNSSKTSTRQFRIPFLNDLNKDENEMNIDKLTYASQNETLILQNSDIIYAMYLPQRLFLVR</sequence>
<protein>
    <submittedName>
        <fullName evidence="1">Uncharacterized protein</fullName>
    </submittedName>
</protein>
<organism evidence="1 2">
    <name type="scientific">Adineta ricciae</name>
    <name type="common">Rotifer</name>
    <dbReference type="NCBI Taxonomy" id="249248"/>
    <lineage>
        <taxon>Eukaryota</taxon>
        <taxon>Metazoa</taxon>
        <taxon>Spiralia</taxon>
        <taxon>Gnathifera</taxon>
        <taxon>Rotifera</taxon>
        <taxon>Eurotatoria</taxon>
        <taxon>Bdelloidea</taxon>
        <taxon>Adinetida</taxon>
        <taxon>Adinetidae</taxon>
        <taxon>Adineta</taxon>
    </lineage>
</organism>
<evidence type="ECO:0000313" key="2">
    <source>
        <dbReference type="Proteomes" id="UP000663828"/>
    </source>
</evidence>
<accession>A0A815BUJ6</accession>
<gene>
    <name evidence="1" type="ORF">XAT740_LOCUS27521</name>
</gene>
<feature type="non-terminal residue" evidence="1">
    <location>
        <position position="1"/>
    </location>
</feature>
<name>A0A815BUJ6_ADIRI</name>
<dbReference type="EMBL" id="CAJNOR010002302">
    <property type="protein sequence ID" value="CAF1275309.1"/>
    <property type="molecule type" value="Genomic_DNA"/>
</dbReference>
<proteinExistence type="predicted"/>
<reference evidence="1" key="1">
    <citation type="submission" date="2021-02" db="EMBL/GenBank/DDBJ databases">
        <authorList>
            <person name="Nowell W R."/>
        </authorList>
    </citation>
    <scope>NUCLEOTIDE SEQUENCE</scope>
</reference>
<keyword evidence="2" id="KW-1185">Reference proteome</keyword>
<evidence type="ECO:0000313" key="1">
    <source>
        <dbReference type="EMBL" id="CAF1275309.1"/>
    </source>
</evidence>
<dbReference type="Proteomes" id="UP000663828">
    <property type="component" value="Unassembled WGS sequence"/>
</dbReference>
<comment type="caution">
    <text evidence="1">The sequence shown here is derived from an EMBL/GenBank/DDBJ whole genome shotgun (WGS) entry which is preliminary data.</text>
</comment>